<keyword evidence="1" id="KW-0863">Zinc-finger</keyword>
<feature type="region of interest" description="Disordered" evidence="2">
    <location>
        <begin position="70"/>
        <end position="101"/>
    </location>
</feature>
<keyword evidence="1" id="KW-0479">Metal-binding</keyword>
<evidence type="ECO:0000256" key="1">
    <source>
        <dbReference type="PROSITE-ProRule" id="PRU00042"/>
    </source>
</evidence>
<feature type="domain" description="C2H2-type" evidence="3">
    <location>
        <begin position="103"/>
        <end position="125"/>
    </location>
</feature>
<dbReference type="PROSITE" id="PS50157">
    <property type="entry name" value="ZINC_FINGER_C2H2_2"/>
    <property type="match status" value="2"/>
</dbReference>
<sequence>KEEVAMCLMLLSRDTVMENSDSEYFLDESESMISSINGHPHRSKSSNAGGGKYECFDCSKIFASYQALGGHKPCHKRNLDRYESGENSPEESSPNNGGGGKSHVCPFCDRVFKNGQALGGHKRSHFIGGNHNNSNGNGSGSSRNNKMKMKMM</sequence>
<dbReference type="InterPro" id="IPR036236">
    <property type="entry name" value="Znf_C2H2_sf"/>
</dbReference>
<keyword evidence="5" id="KW-1185">Reference proteome</keyword>
<name>S8C3Q7_9LAMI</name>
<protein>
    <recommendedName>
        <fullName evidence="3">C2H2-type domain-containing protein</fullName>
    </recommendedName>
</protein>
<feature type="compositionally biased region" description="Low complexity" evidence="2">
    <location>
        <begin position="128"/>
        <end position="144"/>
    </location>
</feature>
<feature type="region of interest" description="Disordered" evidence="2">
    <location>
        <begin position="119"/>
        <end position="152"/>
    </location>
</feature>
<dbReference type="SMART" id="SM00355">
    <property type="entry name" value="ZnF_C2H2"/>
    <property type="match status" value="2"/>
</dbReference>
<dbReference type="EMBL" id="AUSU01006944">
    <property type="protein sequence ID" value="EPS61299.1"/>
    <property type="molecule type" value="Genomic_DNA"/>
</dbReference>
<proteinExistence type="predicted"/>
<feature type="domain" description="C2H2-type" evidence="3">
    <location>
        <begin position="53"/>
        <end position="75"/>
    </location>
</feature>
<dbReference type="OrthoDB" id="9451254at2759"/>
<dbReference type="SUPFAM" id="SSF57667">
    <property type="entry name" value="beta-beta-alpha zinc fingers"/>
    <property type="match status" value="1"/>
</dbReference>
<evidence type="ECO:0000259" key="3">
    <source>
        <dbReference type="PROSITE" id="PS50157"/>
    </source>
</evidence>
<dbReference type="PANTHER" id="PTHR46326">
    <property type="entry name" value="ZINC FINGER PROTEIN ZAT1-RELATED"/>
    <property type="match status" value="1"/>
</dbReference>
<dbReference type="InterPro" id="IPR044303">
    <property type="entry name" value="ZAT1/4/9"/>
</dbReference>
<accession>S8C3Q7</accession>
<dbReference type="Gene3D" id="3.30.160.60">
    <property type="entry name" value="Classic Zinc Finger"/>
    <property type="match status" value="1"/>
</dbReference>
<evidence type="ECO:0000313" key="4">
    <source>
        <dbReference type="EMBL" id="EPS61299.1"/>
    </source>
</evidence>
<feature type="non-terminal residue" evidence="4">
    <location>
        <position position="152"/>
    </location>
</feature>
<dbReference type="Proteomes" id="UP000015453">
    <property type="component" value="Unassembled WGS sequence"/>
</dbReference>
<reference evidence="4 5" key="1">
    <citation type="journal article" date="2013" name="BMC Genomics">
        <title>The miniature genome of a carnivorous plant Genlisea aurea contains a low number of genes and short non-coding sequences.</title>
        <authorList>
            <person name="Leushkin E.V."/>
            <person name="Sutormin R.A."/>
            <person name="Nabieva E.R."/>
            <person name="Penin A.A."/>
            <person name="Kondrashov A.S."/>
            <person name="Logacheva M.D."/>
        </authorList>
    </citation>
    <scope>NUCLEOTIDE SEQUENCE [LARGE SCALE GENOMIC DNA]</scope>
</reference>
<gene>
    <name evidence="4" type="ORF">M569_13499</name>
</gene>
<feature type="non-terminal residue" evidence="4">
    <location>
        <position position="1"/>
    </location>
</feature>
<dbReference type="InterPro" id="IPR013087">
    <property type="entry name" value="Znf_C2H2_type"/>
</dbReference>
<dbReference type="GO" id="GO:0008270">
    <property type="term" value="F:zinc ion binding"/>
    <property type="evidence" value="ECO:0007669"/>
    <property type="project" value="UniProtKB-KW"/>
</dbReference>
<dbReference type="AlphaFoldDB" id="S8C3Q7"/>
<dbReference type="PROSITE" id="PS00028">
    <property type="entry name" value="ZINC_FINGER_C2H2_1"/>
    <property type="match status" value="2"/>
</dbReference>
<dbReference type="GO" id="GO:0006355">
    <property type="term" value="P:regulation of DNA-templated transcription"/>
    <property type="evidence" value="ECO:0007669"/>
    <property type="project" value="InterPro"/>
</dbReference>
<evidence type="ECO:0000256" key="2">
    <source>
        <dbReference type="SAM" id="MobiDB-lite"/>
    </source>
</evidence>
<comment type="caution">
    <text evidence="4">The sequence shown here is derived from an EMBL/GenBank/DDBJ whole genome shotgun (WGS) entry which is preliminary data.</text>
</comment>
<feature type="compositionally biased region" description="Low complexity" evidence="2">
    <location>
        <begin position="85"/>
        <end position="95"/>
    </location>
</feature>
<keyword evidence="1" id="KW-0862">Zinc</keyword>
<dbReference type="PANTHER" id="PTHR46326:SF2">
    <property type="entry name" value="ZINC FINGER PROTEIN ZAT1-RELATED"/>
    <property type="match status" value="1"/>
</dbReference>
<organism evidence="4 5">
    <name type="scientific">Genlisea aurea</name>
    <dbReference type="NCBI Taxonomy" id="192259"/>
    <lineage>
        <taxon>Eukaryota</taxon>
        <taxon>Viridiplantae</taxon>
        <taxon>Streptophyta</taxon>
        <taxon>Embryophyta</taxon>
        <taxon>Tracheophyta</taxon>
        <taxon>Spermatophyta</taxon>
        <taxon>Magnoliopsida</taxon>
        <taxon>eudicotyledons</taxon>
        <taxon>Gunneridae</taxon>
        <taxon>Pentapetalae</taxon>
        <taxon>asterids</taxon>
        <taxon>lamiids</taxon>
        <taxon>Lamiales</taxon>
        <taxon>Lentibulariaceae</taxon>
        <taxon>Genlisea</taxon>
    </lineage>
</organism>
<dbReference type="Pfam" id="PF13912">
    <property type="entry name" value="zf-C2H2_6"/>
    <property type="match status" value="2"/>
</dbReference>
<evidence type="ECO:0000313" key="5">
    <source>
        <dbReference type="Proteomes" id="UP000015453"/>
    </source>
</evidence>